<name>A0A8J5HGH0_ZINOF</name>
<organism evidence="2 3">
    <name type="scientific">Zingiber officinale</name>
    <name type="common">Ginger</name>
    <name type="synonym">Amomum zingiber</name>
    <dbReference type="NCBI Taxonomy" id="94328"/>
    <lineage>
        <taxon>Eukaryota</taxon>
        <taxon>Viridiplantae</taxon>
        <taxon>Streptophyta</taxon>
        <taxon>Embryophyta</taxon>
        <taxon>Tracheophyta</taxon>
        <taxon>Spermatophyta</taxon>
        <taxon>Magnoliopsida</taxon>
        <taxon>Liliopsida</taxon>
        <taxon>Zingiberales</taxon>
        <taxon>Zingiberaceae</taxon>
        <taxon>Zingiber</taxon>
    </lineage>
</organism>
<dbReference type="Proteomes" id="UP000734854">
    <property type="component" value="Unassembled WGS sequence"/>
</dbReference>
<sequence>MEIIFLSQDLWDMIEEGYMERQDQQDSSSQTGEIEKEHKKHVKKNATTLRIIQRGKREKIKRGKRYQSAFEELDKNYSSHVEFGDENKEDTSLPSRDKTLGIKYLKEEDNKLVGFCDSDWAGSLDDRRSTSAYMFCLGSKIISWSSKKQSSVALSSAEVEYIAANEAVREVVCASQKLKDLKFDSNLLFEEGLLHMFGLSHIFIPLRISFAATMLQVSMNKLLKLIEVELEPRWVTIVELTSDEWLWNRLHPRSWEHLLGSLGRGNARQELLPIVRVNLSTISSYKLPKSIHCYTYLKIKQASRVKESPNPSSYVPYRVKGFLHRSSQEQIQVAHKLDLTLYGLAAIGWRNVEEVTKDMTIHTLSEEFLLNEAKHMPQLIVFDQWYHEIWQARRELWVQVAELESWLVATSFQELLTRTQKEMALAQLEIDCLKKQQDDLAYDQTVITQLKRGIVEALMERIQTTYDLDKMMWKVESLKAENEKLK</sequence>
<dbReference type="EMBL" id="JACMSC010000005">
    <property type="protein sequence ID" value="KAG6521378.1"/>
    <property type="molecule type" value="Genomic_DNA"/>
</dbReference>
<proteinExistence type="predicted"/>
<accession>A0A8J5HGH0</accession>
<dbReference type="AlphaFoldDB" id="A0A8J5HGH0"/>
<dbReference type="PANTHER" id="PTHR11439:SF483">
    <property type="entry name" value="PEPTIDE SYNTHASE GLIP-LIKE, PUTATIVE (AFU_ORTHOLOGUE AFUA_3G12920)-RELATED"/>
    <property type="match status" value="1"/>
</dbReference>
<gene>
    <name evidence="2" type="ORF">ZIOFF_018494</name>
</gene>
<dbReference type="PANTHER" id="PTHR11439">
    <property type="entry name" value="GAG-POL-RELATED RETROTRANSPOSON"/>
    <property type="match status" value="1"/>
</dbReference>
<feature type="region of interest" description="Disordered" evidence="1">
    <location>
        <begin position="20"/>
        <end position="41"/>
    </location>
</feature>
<evidence type="ECO:0000256" key="1">
    <source>
        <dbReference type="SAM" id="MobiDB-lite"/>
    </source>
</evidence>
<dbReference type="CDD" id="cd09272">
    <property type="entry name" value="RNase_HI_RT_Ty1"/>
    <property type="match status" value="1"/>
</dbReference>
<protein>
    <submittedName>
        <fullName evidence="2">Uncharacterized protein</fullName>
    </submittedName>
</protein>
<reference evidence="2 3" key="1">
    <citation type="submission" date="2020-08" db="EMBL/GenBank/DDBJ databases">
        <title>Plant Genome Project.</title>
        <authorList>
            <person name="Zhang R.-G."/>
        </authorList>
    </citation>
    <scope>NUCLEOTIDE SEQUENCE [LARGE SCALE GENOMIC DNA]</scope>
    <source>
        <tissue evidence="2">Rhizome</tissue>
    </source>
</reference>
<keyword evidence="3" id="KW-1185">Reference proteome</keyword>
<evidence type="ECO:0000313" key="2">
    <source>
        <dbReference type="EMBL" id="KAG6521378.1"/>
    </source>
</evidence>
<comment type="caution">
    <text evidence="2">The sequence shown here is derived from an EMBL/GenBank/DDBJ whole genome shotgun (WGS) entry which is preliminary data.</text>
</comment>
<evidence type="ECO:0000313" key="3">
    <source>
        <dbReference type="Proteomes" id="UP000734854"/>
    </source>
</evidence>